<evidence type="ECO:0000313" key="2">
    <source>
        <dbReference type="EMBL" id="KXG22392.1"/>
    </source>
</evidence>
<reference evidence="3" key="3">
    <citation type="journal article" date="2018" name="Plant J.">
        <title>The Sorghum bicolor reference genome: improved assembly, gene annotations, a transcriptome atlas, and signatures of genome organization.</title>
        <authorList>
            <person name="McCormick R.F."/>
            <person name="Truong S.K."/>
            <person name="Sreedasyam A."/>
            <person name="Jenkins J."/>
            <person name="Shu S."/>
            <person name="Sims D."/>
            <person name="Kennedy M."/>
            <person name="Amirebrahimi M."/>
            <person name="Weers B.D."/>
            <person name="McKinley B."/>
            <person name="Mattison A."/>
            <person name="Morishige D.T."/>
            <person name="Grimwood J."/>
            <person name="Schmutz J."/>
            <person name="Mullet J.E."/>
        </authorList>
    </citation>
    <scope>NUCLEOTIDE SEQUENCE [LARGE SCALE GENOMIC DNA]</scope>
    <source>
        <strain evidence="3">cv. BTx623</strain>
    </source>
</reference>
<dbReference type="CDD" id="cd22157">
    <property type="entry name" value="F-box_AtFBW1-like"/>
    <property type="match status" value="1"/>
</dbReference>
<keyword evidence="3" id="KW-1185">Reference proteome</keyword>
<dbReference type="PANTHER" id="PTHR35546:SF80">
    <property type="entry name" value="F-BOX DOMAIN CONTAINING PROTEIN EXPRESSED"/>
    <property type="match status" value="1"/>
</dbReference>
<dbReference type="PROSITE" id="PS50181">
    <property type="entry name" value="FBOX"/>
    <property type="match status" value="1"/>
</dbReference>
<dbReference type="InParanoid" id="A0A1B6P9R0"/>
<dbReference type="InterPro" id="IPR036047">
    <property type="entry name" value="F-box-like_dom_sf"/>
</dbReference>
<dbReference type="OMA" id="MRSEWSP"/>
<dbReference type="SUPFAM" id="SSF81383">
    <property type="entry name" value="F-box domain"/>
    <property type="match status" value="1"/>
</dbReference>
<dbReference type="InterPro" id="IPR055290">
    <property type="entry name" value="At3g26010-like"/>
</dbReference>
<dbReference type="InterPro" id="IPR013187">
    <property type="entry name" value="F-box-assoc_dom_typ3"/>
</dbReference>
<evidence type="ECO:0000313" key="3">
    <source>
        <dbReference type="Proteomes" id="UP000000768"/>
    </source>
</evidence>
<accession>A0A1B6P9R0</accession>
<reference evidence="2 3" key="1">
    <citation type="journal article" date="2009" name="Nature">
        <title>The Sorghum bicolor genome and the diversification of grasses.</title>
        <authorList>
            <person name="Paterson A.H."/>
            <person name="Bowers J.E."/>
            <person name="Bruggmann R."/>
            <person name="Dubchak I."/>
            <person name="Grimwood J."/>
            <person name="Gundlach H."/>
            <person name="Haberer G."/>
            <person name="Hellsten U."/>
            <person name="Mitros T."/>
            <person name="Poliakov A."/>
            <person name="Schmutz J."/>
            <person name="Spannagl M."/>
            <person name="Tang H."/>
            <person name="Wang X."/>
            <person name="Wicker T."/>
            <person name="Bharti A.K."/>
            <person name="Chapman J."/>
            <person name="Feltus F.A."/>
            <person name="Gowik U."/>
            <person name="Grigoriev I.V."/>
            <person name="Lyons E."/>
            <person name="Maher C.A."/>
            <person name="Martis M."/>
            <person name="Narechania A."/>
            <person name="Otillar R.P."/>
            <person name="Penning B.W."/>
            <person name="Salamov A.A."/>
            <person name="Wang Y."/>
            <person name="Zhang L."/>
            <person name="Carpita N.C."/>
            <person name="Freeling M."/>
            <person name="Gingle A.R."/>
            <person name="Hash C.T."/>
            <person name="Keller B."/>
            <person name="Klein P."/>
            <person name="Kresovich S."/>
            <person name="McCann M.C."/>
            <person name="Ming R."/>
            <person name="Peterson D.G."/>
            <person name="Mehboob-ur-Rahman"/>
            <person name="Ware D."/>
            <person name="Westhoff P."/>
            <person name="Mayer K.F."/>
            <person name="Messing J."/>
            <person name="Rokhsar D.S."/>
        </authorList>
    </citation>
    <scope>NUCLEOTIDE SEQUENCE [LARGE SCALE GENOMIC DNA]</scope>
    <source>
        <strain evidence="3">cv. BTx623</strain>
    </source>
</reference>
<reference evidence="2" key="2">
    <citation type="submission" date="2017-02" db="EMBL/GenBank/DDBJ databases">
        <title>WGS assembly of Sorghum bicolor.</title>
        <authorList>
            <person name="Paterson A."/>
            <person name="Mullet J."/>
            <person name="Bowers J."/>
            <person name="Bruggmann R."/>
            <person name="Dubchak I."/>
            <person name="Grimwood J."/>
            <person name="Gundlach H."/>
            <person name="Haberer G."/>
            <person name="Hellsten U."/>
            <person name="Mitros T."/>
            <person name="Poliakov A."/>
            <person name="Schmutz J."/>
            <person name="Spannagl M."/>
            <person name="Tang H."/>
            <person name="Wang X."/>
            <person name="Wicker T."/>
            <person name="Bharti A."/>
            <person name="Chapman J."/>
            <person name="Feltus F."/>
            <person name="Gowik U."/>
            <person name="Grigoriev I."/>
            <person name="Lyons E."/>
            <person name="Maher C."/>
            <person name="Martis M."/>
            <person name="Narechania A."/>
            <person name="Otillar R."/>
            <person name="Penning B."/>
            <person name="Salamov A."/>
            <person name="Wang Y."/>
            <person name="Zhang L."/>
            <person name="Carpita N."/>
            <person name="Freeling M."/>
            <person name="Gingle A."/>
            <person name="Hash C."/>
            <person name="Keller B."/>
            <person name="Klein P."/>
            <person name="Kresovich S."/>
            <person name="Mccann M."/>
            <person name="Ming R."/>
            <person name="Peterson D."/>
            <person name="Rahman M."/>
            <person name="Ware D."/>
            <person name="Westhoff P."/>
            <person name="Mayer K."/>
            <person name="Messing J."/>
            <person name="Sims D."/>
            <person name="Jenkins J."/>
            <person name="Shu S."/>
            <person name="Rokhsar D."/>
        </authorList>
    </citation>
    <scope>NUCLEOTIDE SEQUENCE</scope>
</reference>
<dbReference type="EMBL" id="CM000768">
    <property type="protein sequence ID" value="KXG22391.1"/>
    <property type="molecule type" value="Genomic_DNA"/>
</dbReference>
<dbReference type="Gramene" id="KXG22391">
    <property type="protein sequence ID" value="KXG22391"/>
    <property type="gene ID" value="SORBI_3009G207500"/>
</dbReference>
<sequence>MEARCTSRKNPRVVTLPDELVAEILARVPFRSLCQLRCVSQSWRSLCSDPAVLRRCPQTLAGFFFRTRPHRRSRSVRQFVNASGRGPPMVNPSLSFMPPVYSRASFLDSCNGLLLCRRDDIQSQVDAYFVCNPATENWMVLPDLQVTKRRFSFRAFRLGFDPAVSSHFRVFVLESDPRPPKTWDHLMTGVEIFSSETRAWSYRQSEWDGGNGAVVGWDSLFFNGILHLTSPGSSSLLTMDMDGRAWGRILTPHDFDFMGVSQGRLHAVHRTKNGGDECISIWVLEDYAGQQWTLKHAVTAMQMFGARIRSFGNSCTFIVRALHPEHGLIFLTAGRLRSLLAYDMDKKEVRFIWNLGENHIFAQAYVPCFSDWLSDGR</sequence>
<feature type="domain" description="F-box" evidence="1">
    <location>
        <begin position="10"/>
        <end position="56"/>
    </location>
</feature>
<dbReference type="Pfam" id="PF08268">
    <property type="entry name" value="FBA_3"/>
    <property type="match status" value="1"/>
</dbReference>
<gene>
    <name evidence="2" type="ORF">SORBI_3009G207500</name>
</gene>
<dbReference type="SMART" id="SM00256">
    <property type="entry name" value="FBOX"/>
    <property type="match status" value="1"/>
</dbReference>
<dbReference type="Proteomes" id="UP000000768">
    <property type="component" value="Chromosome 9"/>
</dbReference>
<dbReference type="InterPro" id="IPR017451">
    <property type="entry name" value="F-box-assoc_interact_dom"/>
</dbReference>
<dbReference type="NCBIfam" id="TIGR01640">
    <property type="entry name" value="F_box_assoc_1"/>
    <property type="match status" value="1"/>
</dbReference>
<dbReference type="PANTHER" id="PTHR35546">
    <property type="entry name" value="F-BOX PROTEIN INTERACTION DOMAIN PROTEIN-RELATED"/>
    <property type="match status" value="1"/>
</dbReference>
<proteinExistence type="predicted"/>
<evidence type="ECO:0000259" key="1">
    <source>
        <dbReference type="PROSITE" id="PS50181"/>
    </source>
</evidence>
<dbReference type="Gramene" id="KXG22392">
    <property type="protein sequence ID" value="KXG22392"/>
    <property type="gene ID" value="SORBI_3009G207500"/>
</dbReference>
<dbReference type="EMBL" id="CM000768">
    <property type="protein sequence ID" value="KXG22392.1"/>
    <property type="molecule type" value="Genomic_DNA"/>
</dbReference>
<organism evidence="2 3">
    <name type="scientific">Sorghum bicolor</name>
    <name type="common">Sorghum</name>
    <name type="synonym">Sorghum vulgare</name>
    <dbReference type="NCBI Taxonomy" id="4558"/>
    <lineage>
        <taxon>Eukaryota</taxon>
        <taxon>Viridiplantae</taxon>
        <taxon>Streptophyta</taxon>
        <taxon>Embryophyta</taxon>
        <taxon>Tracheophyta</taxon>
        <taxon>Spermatophyta</taxon>
        <taxon>Magnoliopsida</taxon>
        <taxon>Liliopsida</taxon>
        <taxon>Poales</taxon>
        <taxon>Poaceae</taxon>
        <taxon>PACMAD clade</taxon>
        <taxon>Panicoideae</taxon>
        <taxon>Andropogonodae</taxon>
        <taxon>Andropogoneae</taxon>
        <taxon>Sorghinae</taxon>
        <taxon>Sorghum</taxon>
    </lineage>
</organism>
<dbReference type="Gene3D" id="1.20.1280.50">
    <property type="match status" value="1"/>
</dbReference>
<name>A0A1B6P9R0_SORBI</name>
<protein>
    <recommendedName>
        <fullName evidence="1">F-box domain-containing protein</fullName>
    </recommendedName>
</protein>
<dbReference type="AlphaFoldDB" id="A0A1B6P9R0"/>
<dbReference type="STRING" id="4558.A0A1B6P9R0"/>
<dbReference type="Pfam" id="PF00646">
    <property type="entry name" value="F-box"/>
    <property type="match status" value="1"/>
</dbReference>
<dbReference type="OrthoDB" id="605328at2759"/>
<dbReference type="InterPro" id="IPR001810">
    <property type="entry name" value="F-box_dom"/>
</dbReference>